<evidence type="ECO:0000313" key="2">
    <source>
        <dbReference type="Proteomes" id="UP001208689"/>
    </source>
</evidence>
<sequence length="195" mass="21903">MPLLEYKNKKPQIDPSAWVSPNATLVGDIKIGPNSVIWPGVFMRAEYAPISIGQYVTIFDGVMMFTRSDKSPIDIGNYTIIETGTCIFGTFMTDYITIGENVLVNERSSIGEGAVIIAESTIASGMIVAERAIMKGNPASVIREQSRNDLLKQKERAEHYTEMFIRMRRKLPNLQPYAITENALLRELITIKERE</sequence>
<gene>
    <name evidence="1" type="ORF">NEF87_002814</name>
</gene>
<name>A0ABY6HVQ0_9ARCH</name>
<dbReference type="PANTHER" id="PTHR13061:SF29">
    <property type="entry name" value="GAMMA CARBONIC ANHYDRASE-LIKE 1, MITOCHONDRIAL-RELATED"/>
    <property type="match status" value="1"/>
</dbReference>
<proteinExistence type="predicted"/>
<dbReference type="InterPro" id="IPR011004">
    <property type="entry name" value="Trimer_LpxA-like_sf"/>
</dbReference>
<reference evidence="1" key="1">
    <citation type="submission" date="2022-09" db="EMBL/GenBank/DDBJ databases">
        <title>Actin cytoskeleton and complex cell architecture in an #Asgard archaeon.</title>
        <authorList>
            <person name="Ponce Toledo R.I."/>
            <person name="Schleper C."/>
            <person name="Rodrigues Oliveira T."/>
            <person name="Wollweber F."/>
            <person name="Xu J."/>
            <person name="Rittmann S."/>
            <person name="Klingl A."/>
            <person name="Pilhofer M."/>
        </authorList>
    </citation>
    <scope>NUCLEOTIDE SEQUENCE</scope>
    <source>
        <strain evidence="1">B-35</strain>
    </source>
</reference>
<dbReference type="InterPro" id="IPR001451">
    <property type="entry name" value="Hexapep"/>
</dbReference>
<evidence type="ECO:0000313" key="1">
    <source>
        <dbReference type="EMBL" id="UYP46529.1"/>
    </source>
</evidence>
<keyword evidence="2" id="KW-1185">Reference proteome</keyword>
<dbReference type="Proteomes" id="UP001208689">
    <property type="component" value="Chromosome"/>
</dbReference>
<dbReference type="Pfam" id="PF00132">
    <property type="entry name" value="Hexapep"/>
    <property type="match status" value="1"/>
</dbReference>
<dbReference type="EMBL" id="CP104013">
    <property type="protein sequence ID" value="UYP46529.1"/>
    <property type="molecule type" value="Genomic_DNA"/>
</dbReference>
<organism evidence="1 2">
    <name type="scientific">Candidatus Lokiarchaeum ossiferum</name>
    <dbReference type="NCBI Taxonomy" id="2951803"/>
    <lineage>
        <taxon>Archaea</taxon>
        <taxon>Promethearchaeati</taxon>
        <taxon>Promethearchaeota</taxon>
        <taxon>Promethearchaeia</taxon>
        <taxon>Promethearchaeales</taxon>
        <taxon>Promethearchaeaceae</taxon>
        <taxon>Candidatus Lokiarchaeum</taxon>
    </lineage>
</organism>
<accession>A0ABY6HVQ0</accession>
<dbReference type="InterPro" id="IPR050484">
    <property type="entry name" value="Transf_Hexapept/Carb_Anhydrase"/>
</dbReference>
<dbReference type="Gene3D" id="2.160.10.10">
    <property type="entry name" value="Hexapeptide repeat proteins"/>
    <property type="match status" value="1"/>
</dbReference>
<dbReference type="PANTHER" id="PTHR13061">
    <property type="entry name" value="DYNACTIN SUBUNIT P25"/>
    <property type="match status" value="1"/>
</dbReference>
<dbReference type="SUPFAM" id="SSF51161">
    <property type="entry name" value="Trimeric LpxA-like enzymes"/>
    <property type="match status" value="1"/>
</dbReference>
<protein>
    <submittedName>
        <fullName evidence="1">Carnitine operon protein CaiE</fullName>
    </submittedName>
</protein>